<dbReference type="PANTHER" id="PTHR43156:SF2">
    <property type="entry name" value="STAGE II SPORULATION PROTEIN E"/>
    <property type="match status" value="1"/>
</dbReference>
<dbReference type="Pfam" id="PF07228">
    <property type="entry name" value="SpoIIE"/>
    <property type="match status" value="1"/>
</dbReference>
<feature type="transmembrane region" description="Helical" evidence="2">
    <location>
        <begin position="302"/>
        <end position="322"/>
    </location>
</feature>
<name>A0A367ZP52_9BACT</name>
<dbReference type="EMBL" id="QOQW01000009">
    <property type="protein sequence ID" value="RCK79908.1"/>
    <property type="molecule type" value="Genomic_DNA"/>
</dbReference>
<feature type="domain" description="HAMP" evidence="3">
    <location>
        <begin position="733"/>
        <end position="785"/>
    </location>
</feature>
<dbReference type="InterPro" id="IPR001932">
    <property type="entry name" value="PPM-type_phosphatase-like_dom"/>
</dbReference>
<protein>
    <submittedName>
        <fullName evidence="4">Serine phosphatase RsbU, regulator of sigma subunit</fullName>
    </submittedName>
</protein>
<dbReference type="GO" id="GO:0016791">
    <property type="term" value="F:phosphatase activity"/>
    <property type="evidence" value="ECO:0007669"/>
    <property type="project" value="TreeGrafter"/>
</dbReference>
<proteinExistence type="predicted"/>
<feature type="transmembrane region" description="Helical" evidence="2">
    <location>
        <begin position="27"/>
        <end position="46"/>
    </location>
</feature>
<dbReference type="GO" id="GO:0007165">
    <property type="term" value="P:signal transduction"/>
    <property type="evidence" value="ECO:0007669"/>
    <property type="project" value="InterPro"/>
</dbReference>
<dbReference type="PANTHER" id="PTHR43156">
    <property type="entry name" value="STAGE II SPORULATION PROTEIN E-RELATED"/>
    <property type="match status" value="1"/>
</dbReference>
<reference evidence="4 5" key="1">
    <citation type="submission" date="2018-05" db="EMBL/GenBank/DDBJ databases">
        <title>A metagenomic window into the 2 km-deep terrestrial subsurface aquifer revealed taxonomically and functionally diverse microbial community comprising novel uncultured bacterial lineages.</title>
        <authorList>
            <person name="Kadnikov V.V."/>
            <person name="Mardanov A.V."/>
            <person name="Beletsky A.V."/>
            <person name="Banks D."/>
            <person name="Pimenov N.V."/>
            <person name="Frank Y.A."/>
            <person name="Karnachuk O.V."/>
            <person name="Ravin N.V."/>
        </authorList>
    </citation>
    <scope>NUCLEOTIDE SEQUENCE [LARGE SCALE GENOMIC DNA]</scope>
    <source>
        <strain evidence="4">BY5</strain>
    </source>
</reference>
<evidence type="ECO:0000256" key="2">
    <source>
        <dbReference type="SAM" id="Phobius"/>
    </source>
</evidence>
<organism evidence="4 5">
    <name type="scientific">Candidatus Ozemobacter sibiricus</name>
    <dbReference type="NCBI Taxonomy" id="2268124"/>
    <lineage>
        <taxon>Bacteria</taxon>
        <taxon>Candidatus Ozemobacteria</taxon>
        <taxon>Candidatus Ozemobacterales</taxon>
        <taxon>Candidatus Ozemobacteraceae</taxon>
        <taxon>Candidatus Ozemobacter</taxon>
    </lineage>
</organism>
<dbReference type="GO" id="GO:0016020">
    <property type="term" value="C:membrane"/>
    <property type="evidence" value="ECO:0007669"/>
    <property type="project" value="InterPro"/>
</dbReference>
<keyword evidence="2" id="KW-1133">Transmembrane helix</keyword>
<dbReference type="SMART" id="SM00331">
    <property type="entry name" value="PP2C_SIG"/>
    <property type="match status" value="1"/>
</dbReference>
<feature type="transmembrane region" description="Helical" evidence="2">
    <location>
        <begin position="343"/>
        <end position="366"/>
    </location>
</feature>
<dbReference type="SUPFAM" id="SSF81606">
    <property type="entry name" value="PP2C-like"/>
    <property type="match status" value="1"/>
</dbReference>
<keyword evidence="2" id="KW-0472">Membrane</keyword>
<dbReference type="InterPro" id="IPR036457">
    <property type="entry name" value="PPM-type-like_dom_sf"/>
</dbReference>
<gene>
    <name evidence="4" type="ORF">OZSIB_3777</name>
</gene>
<evidence type="ECO:0000313" key="4">
    <source>
        <dbReference type="EMBL" id="RCK79908.1"/>
    </source>
</evidence>
<dbReference type="InterPro" id="IPR003660">
    <property type="entry name" value="HAMP_dom"/>
</dbReference>
<accession>A0A367ZP52</accession>
<dbReference type="SMART" id="SM00304">
    <property type="entry name" value="HAMP"/>
    <property type="match status" value="1"/>
</dbReference>
<feature type="transmembrane region" description="Helical" evidence="2">
    <location>
        <begin position="713"/>
        <end position="732"/>
    </location>
</feature>
<dbReference type="AlphaFoldDB" id="A0A367ZP52"/>
<dbReference type="Proteomes" id="UP000252355">
    <property type="component" value="Unassembled WGS sequence"/>
</dbReference>
<dbReference type="PROSITE" id="PS50885">
    <property type="entry name" value="HAMP"/>
    <property type="match status" value="1"/>
</dbReference>
<keyword evidence="2" id="KW-0812">Transmembrane</keyword>
<dbReference type="Gene3D" id="3.60.40.10">
    <property type="entry name" value="PPM-type phosphatase domain"/>
    <property type="match status" value="1"/>
</dbReference>
<dbReference type="Pfam" id="PF00672">
    <property type="entry name" value="HAMP"/>
    <property type="match status" value="1"/>
</dbReference>
<dbReference type="Gene3D" id="6.10.340.10">
    <property type="match status" value="1"/>
</dbReference>
<sequence>MTPPSAPAPPSSATATTNSRRISLARWLLDILTVWGLPAFLLWWGLGQFGQVLLQRAARAEFERLEREVESLAQRSDPRVFFQKHLARLFSSLHGMPVRREVLETVVKGFQKEWPPGLIDLTLFDVEGTMLPIGDPVPEMQLLFDLARAPWTVPLDLPPRVNAQLLRVVPSPQALLKVLKGRPNRVLALGGSRRHTWGFYDMRPAQGNRVGGLLAFLHQEALPPDLILRRVLSEGAAGDLGFLIEEGAAQLPPALTGLTREEILTRYHLEPTGRFRLGGRLVVVKRLDPTTLLLAGTPCPTLGWTGPLGVFAVYLLGSLGLLRRSYRARVLGEPLTITLRAKLIGYFAASFALPLVAVGFLVWAFLEDLREAALDRLRQEQFRRLSEVDRGFAGFVDRQCRQYRHLIAIWRRNVASPAFLIAEAERGHAELRWDNLHLVASTGELLVTQRTTPAEMRRSFALPYAQRKLLFQSWIERGAAMPARDILFMTMEHPTDIGPLPEAESFQAVIRQAAAQAGQLAIDQYNRVHGVGGTRQRTASQLALETMMESESIGLLDAARRGLGTFVPIEGNRELGLIFGDVLPGPAGEGWYAVFIFNNIMSFERGYLEEFFGAANRPASGTPLWEGEPWDFRAVSLHHTTPNFPTMNEFRKFRDLFALMEASPRPLARAMTLDGREVEVCALTTSFLKHYLLVGVIDLEAFDARQTRFERKVWGLFGCLAGFGLALSWLLVRRFLRPVRDLTEGLAAIRAKDFDWRLPVRSDDELGRLGQAFNEAIAKLRDLEIAHAVQVDLLPQKSQRFGAYEVSGVNIMTQAVGGDYFDFIPLPHGLVAIVMGDVSGHGVSAALITAMAKAAFSILCQRFPDRPEGVLARVNRELLTQVKRAKMMTCFLGILDPQSDRIICANAGQSYPFLIGPGGPAEMVRLPSTPLGVRSKFTCSREVIALAGRTFILYSDGLVEAVNEQGQMFGYDALTRAVEQAIASRQEDVVGQVLARVRAFTGAVPWGDDATLVVIRPLLQH</sequence>
<evidence type="ECO:0000259" key="3">
    <source>
        <dbReference type="PROSITE" id="PS50885"/>
    </source>
</evidence>
<dbReference type="InterPro" id="IPR052016">
    <property type="entry name" value="Bact_Sigma-Reg"/>
</dbReference>
<evidence type="ECO:0000256" key="1">
    <source>
        <dbReference type="ARBA" id="ARBA00022801"/>
    </source>
</evidence>
<dbReference type="CDD" id="cd06225">
    <property type="entry name" value="HAMP"/>
    <property type="match status" value="1"/>
</dbReference>
<comment type="caution">
    <text evidence="4">The sequence shown here is derived from an EMBL/GenBank/DDBJ whole genome shotgun (WGS) entry which is preliminary data.</text>
</comment>
<keyword evidence="1" id="KW-0378">Hydrolase</keyword>
<evidence type="ECO:0000313" key="5">
    <source>
        <dbReference type="Proteomes" id="UP000252355"/>
    </source>
</evidence>
<dbReference type="SUPFAM" id="SSF158472">
    <property type="entry name" value="HAMP domain-like"/>
    <property type="match status" value="1"/>
</dbReference>